<evidence type="ECO:0000256" key="1">
    <source>
        <dbReference type="ARBA" id="ARBA00022670"/>
    </source>
</evidence>
<dbReference type="SUPFAM" id="SSF50494">
    <property type="entry name" value="Trypsin-like serine proteases"/>
    <property type="match status" value="1"/>
</dbReference>
<evidence type="ECO:0000256" key="2">
    <source>
        <dbReference type="ARBA" id="ARBA00022801"/>
    </source>
</evidence>
<sequence>MPRSFIGSIVLLVGYAVLCDGQDTSALISGILGSLTSTTKDRGCPGECVHAITSLLCEQILADGQCGAAYLRCCVASSGDTSSKDTKAPALENPPAVQPQTTLEANVTEGALDKRVEPDVPILTIAASNTSQTESQLKDEVSTDASDSNNCPGACVSFTSYCQTRVPEGQCSEGMICCLQEDSQKVIEKKSGNPIECPGSCVSSLFSLLCDKVDYTATCSSGGACCLNPEPTTTESPTLPPFQQCPGRCLPNFMHNTCRGQGKYVVNSQTNCPPSTICCSGAPNEVYTNDRGPDGPGIILTGPNSPHAPPFPPSTAFSLPQMSNSQSQTSNSNQQAHNTAEMFGVPRPIREETVGPITSAELVTKIASTIHCPGSCIAPLMKFTCFGSNNVYPHFKCTEGYVCCADTGDAKRILGNAIILYQVGSLSQSEHTIPLSEPDRPIFESRPPSSSGNYLPVDTNKLNPASEPQESQLQPVNVRVPPSHHSYAPQSSAKPSAGSASAQAGFVPAFKPSQKNAMQSPSNSPSQESGHQVPSMPTPPPPPSNAPPVHLPVKPLPQPPAPPLTVPLPNEKPKTPAFQIKVPNRGTFLGSKNFNRPFKPIVNSNSANNAGRVSPPVLTSGGFVPASSPATSTPISHPSPPQRAPSPTKTVVRDSLSCGRRGGSRQQRVIGGRDAQHGEWCWQAAIYNDKGQYVCGGALIGPQWIVTAAHCVTKYVRNGDTFFVEVGSVDLTAQHGHSRKKAWASYIHHNYNENTLDNDVALVKVLNPFNVNTSSACIVCLPGKHGSRVDQLDRCTVTGYGALHEGGPIAMRIREVNLPMVEERDCISKLSIATEKQFKLPTSTFCAGGEEGSDACQGDGGSPMVCDMGGFYELKGLVSWGLGCGRPDVPGVYVKVSSFIGWINQIISVNTS</sequence>
<feature type="compositionally biased region" description="Low complexity" evidence="5">
    <location>
        <begin position="314"/>
        <end position="335"/>
    </location>
</feature>
<dbReference type="InterPro" id="IPR040479">
    <property type="entry name" value="CLIP_SPH_mas"/>
</dbReference>
<dbReference type="PRINTS" id="PR00722">
    <property type="entry name" value="CHYMOTRYPSIN"/>
</dbReference>
<feature type="region of interest" description="Disordered" evidence="5">
    <location>
        <begin position="431"/>
        <end position="578"/>
    </location>
</feature>
<proteinExistence type="predicted"/>
<keyword evidence="6" id="KW-0732">Signal</keyword>
<dbReference type="Gene3D" id="2.40.10.10">
    <property type="entry name" value="Trypsin-like serine proteases"/>
    <property type="match status" value="1"/>
</dbReference>
<reference evidence="9" key="1">
    <citation type="submission" date="2025-08" db="UniProtKB">
        <authorList>
            <consortium name="RefSeq"/>
        </authorList>
    </citation>
    <scope>IDENTIFICATION</scope>
</reference>
<feature type="compositionally biased region" description="Polar residues" evidence="5">
    <location>
        <begin position="513"/>
        <end position="532"/>
    </location>
</feature>
<dbReference type="Proteomes" id="UP000694867">
    <property type="component" value="Unplaced"/>
</dbReference>
<keyword evidence="8" id="KW-1185">Reference proteome</keyword>
<accession>A0AAJ7SEA2</accession>
<dbReference type="CDD" id="cd00190">
    <property type="entry name" value="Tryp_SPc"/>
    <property type="match status" value="1"/>
</dbReference>
<feature type="compositionally biased region" description="Low complexity" evidence="5">
    <location>
        <begin position="488"/>
        <end position="505"/>
    </location>
</feature>
<gene>
    <name evidence="9" type="primary">LOC100897280</name>
</gene>
<feature type="signal peptide" evidence="6">
    <location>
        <begin position="1"/>
        <end position="21"/>
    </location>
</feature>
<feature type="region of interest" description="Disordered" evidence="5">
    <location>
        <begin position="618"/>
        <end position="670"/>
    </location>
</feature>
<feature type="domain" description="Peptidase S1" evidence="7">
    <location>
        <begin position="669"/>
        <end position="908"/>
    </location>
</feature>
<dbReference type="PROSITE" id="PS00134">
    <property type="entry name" value="TRYPSIN_HIS"/>
    <property type="match status" value="1"/>
</dbReference>
<evidence type="ECO:0000256" key="5">
    <source>
        <dbReference type="SAM" id="MobiDB-lite"/>
    </source>
</evidence>
<dbReference type="SMART" id="SM00020">
    <property type="entry name" value="Tryp_SPc"/>
    <property type="match status" value="1"/>
</dbReference>
<dbReference type="InterPro" id="IPR001314">
    <property type="entry name" value="Peptidase_S1A"/>
</dbReference>
<feature type="compositionally biased region" description="Low complexity" evidence="5">
    <location>
        <begin position="625"/>
        <end position="636"/>
    </location>
</feature>
<dbReference type="AlphaFoldDB" id="A0AAJ7SEA2"/>
<feature type="region of interest" description="Disordered" evidence="5">
    <location>
        <begin position="302"/>
        <end position="337"/>
    </location>
</feature>
<feature type="compositionally biased region" description="Polar residues" evidence="5">
    <location>
        <begin position="460"/>
        <end position="475"/>
    </location>
</feature>
<dbReference type="InterPro" id="IPR018114">
    <property type="entry name" value="TRYPSIN_HIS"/>
</dbReference>
<dbReference type="PANTHER" id="PTHR24252:SF20">
    <property type="entry name" value="LOW QUALITY PROTEIN: TRANSMEMBRANE PROTEASE SERINE 6"/>
    <property type="match status" value="1"/>
</dbReference>
<dbReference type="FunFam" id="2.40.10.10:FF:000003">
    <property type="entry name" value="Transmembrane serine protease 3"/>
    <property type="match status" value="1"/>
</dbReference>
<dbReference type="GO" id="GO:0004252">
    <property type="term" value="F:serine-type endopeptidase activity"/>
    <property type="evidence" value="ECO:0007669"/>
    <property type="project" value="InterPro"/>
</dbReference>
<dbReference type="InterPro" id="IPR043504">
    <property type="entry name" value="Peptidase_S1_PA_chymotrypsin"/>
</dbReference>
<dbReference type="GeneID" id="100897280"/>
<dbReference type="InterPro" id="IPR009003">
    <property type="entry name" value="Peptidase_S1_PA"/>
</dbReference>
<dbReference type="Pfam" id="PF18398">
    <property type="entry name" value="CLIP_SPH_mas"/>
    <property type="match status" value="4"/>
</dbReference>
<keyword evidence="2" id="KW-0378">Hydrolase</keyword>
<feature type="compositionally biased region" description="Pro residues" evidence="5">
    <location>
        <begin position="536"/>
        <end position="566"/>
    </location>
</feature>
<name>A0AAJ7SEA2_9ACAR</name>
<evidence type="ECO:0000256" key="3">
    <source>
        <dbReference type="ARBA" id="ARBA00022825"/>
    </source>
</evidence>
<evidence type="ECO:0000313" key="9">
    <source>
        <dbReference type="RefSeq" id="XP_028967087.1"/>
    </source>
</evidence>
<dbReference type="PANTHER" id="PTHR24252">
    <property type="entry name" value="ACROSIN-RELATED"/>
    <property type="match status" value="1"/>
</dbReference>
<organism evidence="8 9">
    <name type="scientific">Galendromus occidentalis</name>
    <name type="common">western predatory mite</name>
    <dbReference type="NCBI Taxonomy" id="34638"/>
    <lineage>
        <taxon>Eukaryota</taxon>
        <taxon>Metazoa</taxon>
        <taxon>Ecdysozoa</taxon>
        <taxon>Arthropoda</taxon>
        <taxon>Chelicerata</taxon>
        <taxon>Arachnida</taxon>
        <taxon>Acari</taxon>
        <taxon>Parasitiformes</taxon>
        <taxon>Mesostigmata</taxon>
        <taxon>Gamasina</taxon>
        <taxon>Phytoseioidea</taxon>
        <taxon>Phytoseiidae</taxon>
        <taxon>Typhlodrominae</taxon>
        <taxon>Galendromus</taxon>
    </lineage>
</organism>
<dbReference type="CTD" id="38499"/>
<dbReference type="PROSITE" id="PS50240">
    <property type="entry name" value="TRYPSIN_DOM"/>
    <property type="match status" value="1"/>
</dbReference>
<keyword evidence="3" id="KW-0720">Serine protease</keyword>
<protein>
    <submittedName>
        <fullName evidence="9">Protein masquerade</fullName>
    </submittedName>
</protein>
<evidence type="ECO:0000256" key="6">
    <source>
        <dbReference type="SAM" id="SignalP"/>
    </source>
</evidence>
<dbReference type="GO" id="GO:0006508">
    <property type="term" value="P:proteolysis"/>
    <property type="evidence" value="ECO:0007669"/>
    <property type="project" value="UniProtKB-KW"/>
</dbReference>
<dbReference type="KEGG" id="goe:100897280"/>
<evidence type="ECO:0000256" key="4">
    <source>
        <dbReference type="ARBA" id="ARBA00023157"/>
    </source>
</evidence>
<dbReference type="RefSeq" id="XP_028967087.1">
    <property type="nucleotide sequence ID" value="XM_029111254.1"/>
</dbReference>
<dbReference type="Pfam" id="PF00089">
    <property type="entry name" value="Trypsin"/>
    <property type="match status" value="1"/>
</dbReference>
<keyword evidence="1" id="KW-0645">Protease</keyword>
<evidence type="ECO:0000259" key="7">
    <source>
        <dbReference type="PROSITE" id="PS50240"/>
    </source>
</evidence>
<feature type="chain" id="PRO_5042618824" evidence="6">
    <location>
        <begin position="22"/>
        <end position="912"/>
    </location>
</feature>
<dbReference type="InterPro" id="IPR001254">
    <property type="entry name" value="Trypsin_dom"/>
</dbReference>
<evidence type="ECO:0000313" key="8">
    <source>
        <dbReference type="Proteomes" id="UP000694867"/>
    </source>
</evidence>
<keyword evidence="4" id="KW-1015">Disulfide bond</keyword>